<feature type="transmembrane region" description="Helical" evidence="2">
    <location>
        <begin position="537"/>
        <end position="559"/>
    </location>
</feature>
<dbReference type="PANTHER" id="PTHR45712">
    <property type="entry name" value="AGAP008170-PA"/>
    <property type="match status" value="1"/>
</dbReference>
<feature type="transmembrane region" description="Helical" evidence="2">
    <location>
        <begin position="462"/>
        <end position="481"/>
    </location>
</feature>
<keyword evidence="2" id="KW-1133">Transmembrane helix</keyword>
<evidence type="ECO:0000256" key="1">
    <source>
        <dbReference type="SAM" id="MobiDB-lite"/>
    </source>
</evidence>
<dbReference type="EnsemblMetazoa" id="AATE007991-RA">
    <property type="protein sequence ID" value="AATE007991-PA.1"/>
    <property type="gene ID" value="AATE007991"/>
</dbReference>
<accession>A0A182IYL7</accession>
<dbReference type="PROSITE" id="PS51450">
    <property type="entry name" value="LRR"/>
    <property type="match status" value="2"/>
</dbReference>
<keyword evidence="2" id="KW-0812">Transmembrane</keyword>
<dbReference type="InterPro" id="IPR032675">
    <property type="entry name" value="LRR_dom_sf"/>
</dbReference>
<keyword evidence="2" id="KW-0472">Membrane</keyword>
<evidence type="ECO:0000256" key="2">
    <source>
        <dbReference type="SAM" id="Phobius"/>
    </source>
</evidence>
<organism evidence="3">
    <name type="scientific">Anopheles atroparvus</name>
    <name type="common">European mosquito</name>
    <dbReference type="NCBI Taxonomy" id="41427"/>
    <lineage>
        <taxon>Eukaryota</taxon>
        <taxon>Metazoa</taxon>
        <taxon>Ecdysozoa</taxon>
        <taxon>Arthropoda</taxon>
        <taxon>Hexapoda</taxon>
        <taxon>Insecta</taxon>
        <taxon>Pterygota</taxon>
        <taxon>Neoptera</taxon>
        <taxon>Endopterygota</taxon>
        <taxon>Diptera</taxon>
        <taxon>Nematocera</taxon>
        <taxon>Culicoidea</taxon>
        <taxon>Culicidae</taxon>
        <taxon>Anophelinae</taxon>
        <taxon>Anopheles</taxon>
    </lineage>
</organism>
<dbReference type="Gene3D" id="3.80.10.10">
    <property type="entry name" value="Ribonuclease Inhibitor"/>
    <property type="match status" value="1"/>
</dbReference>
<dbReference type="VEuPathDB" id="VectorBase:AATE007991"/>
<dbReference type="SMART" id="SM00369">
    <property type="entry name" value="LRR_TYP"/>
    <property type="match status" value="4"/>
</dbReference>
<sequence>SLALALGTLLLACAEDNDFVDVCFAHEGEKPPHCEFIDFDDVFQTSSTDIKFNWSFITKLTISNKKIIGVPTKMFASLPNLESFIVLNSLFYREIDPNSFVDCNKLNHIEITGTNITLLDSHMFPKTPKLQYLLFHHNRIAEIKHDAFEFLGELEELNLSYNNLTRLPSGVFHKLRKLKTLDLNHNSLVLLSFDSWFPSDGAVAMTFLDASYNQLVDMAWTEITVRKVNLKYNNLTSVTINGNCSEFHASHNAIDTVTIGRNCSLEKLYLAHNRIQGSDWLQKCSDTLRSLDISHNLQQKGTDFLNLKQITALNIECTNITLNYKTLHDLRKLRFLDISYNNLKRIDLENLTSQRLLERLMISGNPIANISISAIKRNFPNLKSLGIYDLPWNSTSLSIAIDDLKKHDIQPYIRSDYLFDESKCPLKVTPSFGNDTDHDSGDPDHSKDKRDHVVGGDKTFEYVVIALLLLAVCGLLAKLFVDSRYFPVLFKERIQRRTSISHESLVTPSFGNDTDHDSGDPDHSKDKRDHVVGGDKTFEYVVIALLLLAVCGLLAKLFVDSRYFPVLFKERIQRRTSISHESLVSCDLNG</sequence>
<feature type="compositionally biased region" description="Basic and acidic residues" evidence="1">
    <location>
        <begin position="513"/>
        <end position="528"/>
    </location>
</feature>
<dbReference type="InterPro" id="IPR001611">
    <property type="entry name" value="Leu-rich_rpt"/>
</dbReference>
<name>A0A182IYL7_ANOAO</name>
<reference evidence="3" key="1">
    <citation type="submission" date="2022-08" db="UniProtKB">
        <authorList>
            <consortium name="EnsemblMetazoa"/>
        </authorList>
    </citation>
    <scope>IDENTIFICATION</scope>
    <source>
        <strain evidence="3">EBRO</strain>
    </source>
</reference>
<protein>
    <recommendedName>
        <fullName evidence="4">Leucine rich immune protein (Coil-less)</fullName>
    </recommendedName>
</protein>
<dbReference type="InterPro" id="IPR003591">
    <property type="entry name" value="Leu-rich_rpt_typical-subtyp"/>
</dbReference>
<dbReference type="InterPro" id="IPR050333">
    <property type="entry name" value="SLRP"/>
</dbReference>
<evidence type="ECO:0000313" key="3">
    <source>
        <dbReference type="EnsemblMetazoa" id="AATE007991-PA.1"/>
    </source>
</evidence>
<dbReference type="AlphaFoldDB" id="A0A182IYL7"/>
<dbReference type="STRING" id="41427.A0A182IYL7"/>
<proteinExistence type="predicted"/>
<evidence type="ECO:0008006" key="4">
    <source>
        <dbReference type="Google" id="ProtNLM"/>
    </source>
</evidence>
<dbReference type="PRINTS" id="PR00019">
    <property type="entry name" value="LEURICHRPT"/>
</dbReference>
<feature type="region of interest" description="Disordered" evidence="1">
    <location>
        <begin position="430"/>
        <end position="451"/>
    </location>
</feature>
<dbReference type="Pfam" id="PF13855">
    <property type="entry name" value="LRR_8"/>
    <property type="match status" value="1"/>
</dbReference>
<dbReference type="SUPFAM" id="SSF52058">
    <property type="entry name" value="L domain-like"/>
    <property type="match status" value="1"/>
</dbReference>
<dbReference type="PANTHER" id="PTHR45712:SF22">
    <property type="entry name" value="INSULIN-LIKE GROWTH FACTOR-BINDING PROTEIN COMPLEX ACID LABILE SUBUNIT"/>
    <property type="match status" value="1"/>
</dbReference>
<feature type="compositionally biased region" description="Basic and acidic residues" evidence="1">
    <location>
        <begin position="435"/>
        <end position="451"/>
    </location>
</feature>
<feature type="region of interest" description="Disordered" evidence="1">
    <location>
        <begin position="505"/>
        <end position="528"/>
    </location>
</feature>